<gene>
    <name evidence="1" type="ORF">AAFF_G00030370</name>
</gene>
<evidence type="ECO:0000313" key="1">
    <source>
        <dbReference type="EMBL" id="KAJ8395556.1"/>
    </source>
</evidence>
<dbReference type="AlphaFoldDB" id="A0AAD7S689"/>
<name>A0AAD7S689_9TELE</name>
<accession>A0AAD7S689</accession>
<evidence type="ECO:0000313" key="2">
    <source>
        <dbReference type="Proteomes" id="UP001221898"/>
    </source>
</evidence>
<protein>
    <submittedName>
        <fullName evidence="1">Uncharacterized protein</fullName>
    </submittedName>
</protein>
<feature type="non-terminal residue" evidence="1">
    <location>
        <position position="1"/>
    </location>
</feature>
<reference evidence="1" key="1">
    <citation type="journal article" date="2023" name="Science">
        <title>Genome structures resolve the early diversification of teleost fishes.</title>
        <authorList>
            <person name="Parey E."/>
            <person name="Louis A."/>
            <person name="Montfort J."/>
            <person name="Bouchez O."/>
            <person name="Roques C."/>
            <person name="Iampietro C."/>
            <person name="Lluch J."/>
            <person name="Castinel A."/>
            <person name="Donnadieu C."/>
            <person name="Desvignes T."/>
            <person name="Floi Bucao C."/>
            <person name="Jouanno E."/>
            <person name="Wen M."/>
            <person name="Mejri S."/>
            <person name="Dirks R."/>
            <person name="Jansen H."/>
            <person name="Henkel C."/>
            <person name="Chen W.J."/>
            <person name="Zahm M."/>
            <person name="Cabau C."/>
            <person name="Klopp C."/>
            <person name="Thompson A.W."/>
            <person name="Robinson-Rechavi M."/>
            <person name="Braasch I."/>
            <person name="Lecointre G."/>
            <person name="Bobe J."/>
            <person name="Postlethwait J.H."/>
            <person name="Berthelot C."/>
            <person name="Roest Crollius H."/>
            <person name="Guiguen Y."/>
        </authorList>
    </citation>
    <scope>NUCLEOTIDE SEQUENCE</scope>
    <source>
        <strain evidence="1">NC1722</strain>
    </source>
</reference>
<dbReference type="Proteomes" id="UP001221898">
    <property type="component" value="Unassembled WGS sequence"/>
</dbReference>
<proteinExistence type="predicted"/>
<organism evidence="1 2">
    <name type="scientific">Aldrovandia affinis</name>
    <dbReference type="NCBI Taxonomy" id="143900"/>
    <lineage>
        <taxon>Eukaryota</taxon>
        <taxon>Metazoa</taxon>
        <taxon>Chordata</taxon>
        <taxon>Craniata</taxon>
        <taxon>Vertebrata</taxon>
        <taxon>Euteleostomi</taxon>
        <taxon>Actinopterygii</taxon>
        <taxon>Neopterygii</taxon>
        <taxon>Teleostei</taxon>
        <taxon>Notacanthiformes</taxon>
        <taxon>Halosauridae</taxon>
        <taxon>Aldrovandia</taxon>
    </lineage>
</organism>
<comment type="caution">
    <text evidence="1">The sequence shown here is derived from an EMBL/GenBank/DDBJ whole genome shotgun (WGS) entry which is preliminary data.</text>
</comment>
<dbReference type="EMBL" id="JAINUG010000115">
    <property type="protein sequence ID" value="KAJ8395556.1"/>
    <property type="molecule type" value="Genomic_DNA"/>
</dbReference>
<keyword evidence="2" id="KW-1185">Reference proteome</keyword>
<sequence length="160" mass="18034">PSAVCSSSEFAHPRRSCFLSLHKGNLGLYIDQLRITYCHLLSSDVRFSTIPLSTFCDPMETDGNSRNLPRLFVNFNGLKGFDKVKAILLKKIKKCIPSTSMMDLFVENHDITRKDVCLSRCCCLGPVSQSWWWAVISPAVQTNGHVTTHPNLIRSTTIWC</sequence>